<dbReference type="EMBL" id="QRBB01000002">
    <property type="protein sequence ID" value="RDS75966.1"/>
    <property type="molecule type" value="Genomic_DNA"/>
</dbReference>
<gene>
    <name evidence="2" type="ORF">DL238_14945</name>
</gene>
<dbReference type="Proteomes" id="UP000254101">
    <property type="component" value="Unassembled WGS sequence"/>
</dbReference>
<dbReference type="RefSeq" id="WP_115493232.1">
    <property type="nucleotide sequence ID" value="NZ_JACHWW010000002.1"/>
</dbReference>
<reference evidence="2 3" key="1">
    <citation type="submission" date="2018-07" db="EMBL/GenBank/DDBJ databases">
        <title>Erythrobacter nanhaiensis sp. nov., a novel member of the genus Erythrobacter isolated from the South China Sea.</title>
        <authorList>
            <person name="Chen X."/>
            <person name="Liu J."/>
        </authorList>
    </citation>
    <scope>NUCLEOTIDE SEQUENCE [LARGE SCALE GENOMIC DNA]</scope>
    <source>
        <strain evidence="2 3">S-5</strain>
    </source>
</reference>
<keyword evidence="3" id="KW-1185">Reference proteome</keyword>
<comment type="caution">
    <text evidence="2">The sequence shown here is derived from an EMBL/GenBank/DDBJ whole genome shotgun (WGS) entry which is preliminary data.</text>
</comment>
<protein>
    <submittedName>
        <fullName evidence="2">Uncharacterized protein</fullName>
    </submittedName>
</protein>
<evidence type="ECO:0000313" key="3">
    <source>
        <dbReference type="Proteomes" id="UP000254101"/>
    </source>
</evidence>
<feature type="region of interest" description="Disordered" evidence="1">
    <location>
        <begin position="1"/>
        <end position="22"/>
    </location>
</feature>
<evidence type="ECO:0000256" key="1">
    <source>
        <dbReference type="SAM" id="MobiDB-lite"/>
    </source>
</evidence>
<sequence length="79" mass="8246">MKLTMLTGMGGPKTNLTKGDPHECDIDEAARLVRAGFATTTSDKDAKEVADAIAKAEAAEEAAAKKAAEERAKKKGDAK</sequence>
<name>A0A395LGG4_9SPHN</name>
<dbReference type="AlphaFoldDB" id="A0A395LGG4"/>
<accession>A0A395LGG4</accession>
<evidence type="ECO:0000313" key="2">
    <source>
        <dbReference type="EMBL" id="RDS75966.1"/>
    </source>
</evidence>
<organism evidence="2 3">
    <name type="scientific">Alteriqipengyuania lutimaris</name>
    <dbReference type="NCBI Taxonomy" id="1538146"/>
    <lineage>
        <taxon>Bacteria</taxon>
        <taxon>Pseudomonadati</taxon>
        <taxon>Pseudomonadota</taxon>
        <taxon>Alphaproteobacteria</taxon>
        <taxon>Sphingomonadales</taxon>
        <taxon>Erythrobacteraceae</taxon>
        <taxon>Alteriqipengyuania</taxon>
    </lineage>
</organism>
<dbReference type="OrthoDB" id="8116547at2"/>
<proteinExistence type="predicted"/>